<evidence type="ECO:0000313" key="2">
    <source>
        <dbReference type="Proteomes" id="UP001064632"/>
    </source>
</evidence>
<dbReference type="Proteomes" id="UP001064632">
    <property type="component" value="Chromosome"/>
</dbReference>
<sequence>MRILRANSAPRTNWRRTAYCDLTPRDLRGAAVDKVSFGNVRKTEMCMKNVFQKQLPAALAVLVLASGSALAQPEKAVDSAAAEVLIVDAGAAGALSEKNLIAFARALVDNRITAEQASAFGAKLTAEQHELVIAAMQAIAEEGVEDTSAAANASKKIGNTILACDPHAAPFCWRQTVEEDNRRDRPLTNAVAWLTHPTICDDGDASDIDYIFVFRINSNNPDALRWTVVDNARVAYVLSFRGINGGFNTYANNNMEARFCVGDTTVSWAGGPDAILRALRMYAR</sequence>
<protein>
    <submittedName>
        <fullName evidence="1">Uncharacterized protein</fullName>
    </submittedName>
</protein>
<keyword evidence="2" id="KW-1185">Reference proteome</keyword>
<dbReference type="EMBL" id="CP104694">
    <property type="protein sequence ID" value="UXI66810.1"/>
    <property type="molecule type" value="Genomic_DNA"/>
</dbReference>
<reference evidence="1" key="1">
    <citation type="submission" date="2022-09" db="EMBL/GenBank/DDBJ databases">
        <title>Tahibacter sp. nov., isolated from a fresh water.</title>
        <authorList>
            <person name="Baek J.H."/>
            <person name="Lee J.K."/>
            <person name="Kim J.M."/>
            <person name="Jeon C.O."/>
        </authorList>
    </citation>
    <scope>NUCLEOTIDE SEQUENCE</scope>
    <source>
        <strain evidence="1">W38</strain>
    </source>
</reference>
<name>A0ABY6BAD2_9GAMM</name>
<dbReference type="RefSeq" id="WP_261693790.1">
    <property type="nucleotide sequence ID" value="NZ_CP104694.1"/>
</dbReference>
<organism evidence="1 2">
    <name type="scientific">Tahibacter amnicola</name>
    <dbReference type="NCBI Taxonomy" id="2976241"/>
    <lineage>
        <taxon>Bacteria</taxon>
        <taxon>Pseudomonadati</taxon>
        <taxon>Pseudomonadota</taxon>
        <taxon>Gammaproteobacteria</taxon>
        <taxon>Lysobacterales</taxon>
        <taxon>Rhodanobacteraceae</taxon>
        <taxon>Tahibacter</taxon>
    </lineage>
</organism>
<evidence type="ECO:0000313" key="1">
    <source>
        <dbReference type="EMBL" id="UXI66810.1"/>
    </source>
</evidence>
<accession>A0ABY6BAD2</accession>
<proteinExistence type="predicted"/>
<gene>
    <name evidence="1" type="ORF">N4264_18930</name>
</gene>